<protein>
    <submittedName>
        <fullName evidence="8">Tafii28-domain-containing protein</fullName>
    </submittedName>
</protein>
<dbReference type="GO" id="GO:0046982">
    <property type="term" value="F:protein heterodimerization activity"/>
    <property type="evidence" value="ECO:0007669"/>
    <property type="project" value="InterPro"/>
</dbReference>
<dbReference type="GO" id="GO:0051123">
    <property type="term" value="P:RNA polymerase II preinitiation complex assembly"/>
    <property type="evidence" value="ECO:0007669"/>
    <property type="project" value="InterPro"/>
</dbReference>
<feature type="region of interest" description="Disordered" evidence="6">
    <location>
        <begin position="437"/>
        <end position="460"/>
    </location>
</feature>
<dbReference type="InterPro" id="IPR045127">
    <property type="entry name" value="TAF11-like"/>
</dbReference>
<feature type="domain" description="TAFII28-like protein" evidence="7">
    <location>
        <begin position="347"/>
        <end position="430"/>
    </location>
</feature>
<organism evidence="8">
    <name type="scientific">Melanopsichium pennsylvanicum 4</name>
    <dbReference type="NCBI Taxonomy" id="1398559"/>
    <lineage>
        <taxon>Eukaryota</taxon>
        <taxon>Fungi</taxon>
        <taxon>Dikarya</taxon>
        <taxon>Basidiomycota</taxon>
        <taxon>Ustilaginomycotina</taxon>
        <taxon>Ustilaginomycetes</taxon>
        <taxon>Ustilaginales</taxon>
        <taxon>Ustilaginaceae</taxon>
        <taxon>Melanopsichium</taxon>
    </lineage>
</organism>
<evidence type="ECO:0000256" key="2">
    <source>
        <dbReference type="ARBA" id="ARBA00009788"/>
    </source>
</evidence>
<proteinExistence type="inferred from homology"/>
<dbReference type="AlphaFoldDB" id="A0A077RDT5"/>
<dbReference type="EMBL" id="HG529681">
    <property type="protein sequence ID" value="CDI56244.1"/>
    <property type="molecule type" value="Genomic_DNA"/>
</dbReference>
<feature type="compositionally biased region" description="Basic and acidic residues" evidence="6">
    <location>
        <begin position="145"/>
        <end position="155"/>
    </location>
</feature>
<keyword evidence="5" id="KW-0539">Nucleus</keyword>
<feature type="compositionally biased region" description="Low complexity" evidence="6">
    <location>
        <begin position="213"/>
        <end position="232"/>
    </location>
</feature>
<evidence type="ECO:0000256" key="5">
    <source>
        <dbReference type="ARBA" id="ARBA00023242"/>
    </source>
</evidence>
<dbReference type="GO" id="GO:0005669">
    <property type="term" value="C:transcription factor TFIID complex"/>
    <property type="evidence" value="ECO:0007669"/>
    <property type="project" value="InterPro"/>
</dbReference>
<dbReference type="GO" id="GO:0016251">
    <property type="term" value="F:RNA polymerase II general transcription initiation factor activity"/>
    <property type="evidence" value="ECO:0007669"/>
    <property type="project" value="TreeGrafter"/>
</dbReference>
<keyword evidence="3" id="KW-0805">Transcription regulation</keyword>
<evidence type="ECO:0000259" key="7">
    <source>
        <dbReference type="Pfam" id="PF04719"/>
    </source>
</evidence>
<evidence type="ECO:0000313" key="8">
    <source>
        <dbReference type="EMBL" id="CDI56244.1"/>
    </source>
</evidence>
<name>A0A077RDT5_9BASI</name>
<accession>A0A077RDT5</accession>
<dbReference type="SUPFAM" id="SSF47113">
    <property type="entry name" value="Histone-fold"/>
    <property type="match status" value="1"/>
</dbReference>
<evidence type="ECO:0000256" key="6">
    <source>
        <dbReference type="SAM" id="MobiDB-lite"/>
    </source>
</evidence>
<feature type="compositionally biased region" description="Basic and acidic residues" evidence="6">
    <location>
        <begin position="202"/>
        <end position="212"/>
    </location>
</feature>
<evidence type="ECO:0000256" key="3">
    <source>
        <dbReference type="ARBA" id="ARBA00023015"/>
    </source>
</evidence>
<keyword evidence="4" id="KW-0804">Transcription</keyword>
<evidence type="ECO:0000256" key="1">
    <source>
        <dbReference type="ARBA" id="ARBA00004123"/>
    </source>
</evidence>
<evidence type="ECO:0000256" key="4">
    <source>
        <dbReference type="ARBA" id="ARBA00023163"/>
    </source>
</evidence>
<feature type="region of interest" description="Disordered" evidence="6">
    <location>
        <begin position="117"/>
        <end position="321"/>
    </location>
</feature>
<dbReference type="InterPro" id="IPR009072">
    <property type="entry name" value="Histone-fold"/>
</dbReference>
<dbReference type="PANTHER" id="PTHR13218">
    <property type="entry name" value="TRANSCRIPTION INITIATION FACTOR TFIID SUBUNIT 11-RELATED"/>
    <property type="match status" value="1"/>
</dbReference>
<dbReference type="Pfam" id="PF04719">
    <property type="entry name" value="TAFII28"/>
    <property type="match status" value="1"/>
</dbReference>
<dbReference type="PANTHER" id="PTHR13218:SF8">
    <property type="entry name" value="TRANSCRIPTION INITIATION FACTOR TFIID SUBUNIT 11"/>
    <property type="match status" value="1"/>
</dbReference>
<sequence>MSSHQPQDVNMPDLSTEGVIPSSFFDMPIDFGGGDANIEFGSASGSIDFGSIPGLSTSNLPISSDATDFETLTAQIAANMPPVPVPSHPIAGTSYSTELPRSYPAVAGKKLEIDDSASAAGSSPMLVELSTPKPTATKAKKPSKPKTEGGAEAKPKKPKKKPAAAAASAPTTATDAAVAEGSNDVSDPTAVPKLKKVTKKKAAADKAKDSSKDAALSATASPAPFATPASPTKESKPKAKKAGGSKIGGKGTGKARPSTARSASRISSIGRDAATPAMSRLGSQRPQDEANDDEEALPERSAPQVAEEDEVEDEEAEADDGVEELGKDHFSTQEAIYAAQQRNMGLLSMVMDEDQLDRHMASRRGALNKTSVRKLVNHVLSQSVSQHVAMVVSGVAKIFVGEIVEKARNIQKIRGERGPLRPNHLREAHRHYYLQRERPGHYPPGTNTGFTGVGKRRRMF</sequence>
<feature type="compositionally biased region" description="Acidic residues" evidence="6">
    <location>
        <begin position="306"/>
        <end position="321"/>
    </location>
</feature>
<comment type="subcellular location">
    <subcellularLocation>
        <location evidence="1">Nucleus</location>
    </subcellularLocation>
</comment>
<feature type="compositionally biased region" description="Low complexity" evidence="6">
    <location>
        <begin position="254"/>
        <end position="274"/>
    </location>
</feature>
<feature type="compositionally biased region" description="Low complexity" evidence="6">
    <location>
        <begin position="163"/>
        <end position="179"/>
    </location>
</feature>
<comment type="similarity">
    <text evidence="2">Belongs to the TAF11 family.</text>
</comment>
<dbReference type="CDD" id="cd08048">
    <property type="entry name" value="HFD_TAF11"/>
    <property type="match status" value="1"/>
</dbReference>
<dbReference type="Gene3D" id="1.10.20.10">
    <property type="entry name" value="Histone, subunit A"/>
    <property type="match status" value="1"/>
</dbReference>
<dbReference type="InterPro" id="IPR006809">
    <property type="entry name" value="TAFII28_dom"/>
</dbReference>
<reference evidence="8" key="1">
    <citation type="journal article" date="2014" name="Genome Biol. Evol.">
        <title>Gene Loss Rather Than Gene Gain Is Associated with a Host Jump from Monocots to Dicots in the Smut Fungus Melanopsichium pennsylvanicum.</title>
        <authorList>
            <person name="Sharma R."/>
            <person name="Mishra B."/>
            <person name="Runge F."/>
            <person name="Thines M."/>
        </authorList>
    </citation>
    <scope>NUCLEOTIDE SEQUENCE</scope>
    <source>
        <strain evidence="8">4</strain>
    </source>
</reference>